<dbReference type="GO" id="GO:0006260">
    <property type="term" value="P:DNA replication"/>
    <property type="evidence" value="ECO:0007669"/>
    <property type="project" value="TreeGrafter"/>
</dbReference>
<evidence type="ECO:0000256" key="5">
    <source>
        <dbReference type="SAM" id="MobiDB-lite"/>
    </source>
</evidence>
<dbReference type="FunFam" id="1.10.10.2030:FF:000001">
    <property type="entry name" value="DNA/RNA-binding protein KIN17, putative"/>
    <property type="match status" value="1"/>
</dbReference>
<evidence type="ECO:0000313" key="8">
    <source>
        <dbReference type="Proteomes" id="UP000711996"/>
    </source>
</evidence>
<feature type="domain" description="DNA/RNA-binding protein Kin17 WH-like" evidence="6">
    <location>
        <begin position="51"/>
        <end position="176"/>
    </location>
</feature>
<accession>A0A9P5ES71</accession>
<dbReference type="GO" id="GO:0003690">
    <property type="term" value="F:double-stranded DNA binding"/>
    <property type="evidence" value="ECO:0007669"/>
    <property type="project" value="TreeGrafter"/>
</dbReference>
<sequence>MPHDPGSARHVDKKMKMVGLGRLRWYCTPCDKQCRNENAFKQHTLSEPHVRRIQNIGNVNETINNISQQFQAEFLDQLRTSHREKSVHSNRFYQTYIANKHHTHLNATRWHSLTDFVKFLGREGLCRVEEKDDGLFIAWIDRSPEALRRAADSRKRDQAEAADQMREEDLIQAQIARAQAQTKVTATAAAPESASTSIEPGRTVGFQLPTSRSSKEESKMSQGKKPLNVFKTAKQPMKRKRTDSPVFVAPT</sequence>
<evidence type="ECO:0000256" key="2">
    <source>
        <dbReference type="ARBA" id="ARBA00022723"/>
    </source>
</evidence>
<dbReference type="SUPFAM" id="SSF57667">
    <property type="entry name" value="beta-beta-alpha zinc fingers"/>
    <property type="match status" value="1"/>
</dbReference>
<dbReference type="InterPro" id="IPR056767">
    <property type="entry name" value="C2H2-Znf_KIN17"/>
</dbReference>
<dbReference type="AlphaFoldDB" id="A0A9P5ES71"/>
<feature type="compositionally biased region" description="Low complexity" evidence="5">
    <location>
        <begin position="184"/>
        <end position="197"/>
    </location>
</feature>
<dbReference type="InterPro" id="IPR019447">
    <property type="entry name" value="DNA/RNA-bd_Kin17_WH-like_dom"/>
</dbReference>
<evidence type="ECO:0000256" key="3">
    <source>
        <dbReference type="ARBA" id="ARBA00022771"/>
    </source>
</evidence>
<dbReference type="Pfam" id="PF25095">
    <property type="entry name" value="C2H2-zf_KIN17"/>
    <property type="match status" value="1"/>
</dbReference>
<dbReference type="EMBL" id="QPMT01000021">
    <property type="protein sequence ID" value="KAF4858353.1"/>
    <property type="molecule type" value="Genomic_DNA"/>
</dbReference>
<dbReference type="Pfam" id="PF10357">
    <property type="entry name" value="WH_KIN17"/>
    <property type="match status" value="1"/>
</dbReference>
<evidence type="ECO:0000256" key="4">
    <source>
        <dbReference type="ARBA" id="ARBA00022833"/>
    </source>
</evidence>
<feature type="region of interest" description="Disordered" evidence="5">
    <location>
        <begin position="184"/>
        <end position="251"/>
    </location>
</feature>
<keyword evidence="4" id="KW-0862">Zinc</keyword>
<evidence type="ECO:0000259" key="6">
    <source>
        <dbReference type="SMART" id="SM01253"/>
    </source>
</evidence>
<dbReference type="GO" id="GO:0005634">
    <property type="term" value="C:nucleus"/>
    <property type="evidence" value="ECO:0007669"/>
    <property type="project" value="TreeGrafter"/>
</dbReference>
<comment type="caution">
    <text evidence="7">The sequence shown here is derived from an EMBL/GenBank/DDBJ whole genome shotgun (WGS) entry which is preliminary data.</text>
</comment>
<keyword evidence="3" id="KW-0863">Zinc-finger</keyword>
<dbReference type="GO" id="GO:0006974">
    <property type="term" value="P:DNA damage response"/>
    <property type="evidence" value="ECO:0007669"/>
    <property type="project" value="TreeGrafter"/>
</dbReference>
<dbReference type="InterPro" id="IPR036236">
    <property type="entry name" value="Znf_C2H2_sf"/>
</dbReference>
<keyword evidence="2" id="KW-0479">Metal-binding</keyword>
<name>A0A9P5ES71_COLSI</name>
<reference evidence="7" key="1">
    <citation type="submission" date="2019-06" db="EMBL/GenBank/DDBJ databases">
        <authorList>
            <person name="Gan P."/>
            <person name="Shirasu K."/>
        </authorList>
    </citation>
    <scope>NUCLEOTIDE SEQUENCE [LARGE SCALE GENOMIC DNA]</scope>
    <source>
        <strain evidence="7">CAD2</strain>
    </source>
</reference>
<dbReference type="PANTHER" id="PTHR12805">
    <property type="entry name" value="KIN17 KIN, ANTIGENIC DETERMINANT OF RECA PROTEIN HOMOLOG"/>
    <property type="match status" value="1"/>
</dbReference>
<dbReference type="Proteomes" id="UP000711996">
    <property type="component" value="Unassembled WGS sequence"/>
</dbReference>
<evidence type="ECO:0000256" key="1">
    <source>
        <dbReference type="ARBA" id="ARBA00008517"/>
    </source>
</evidence>
<comment type="similarity">
    <text evidence="1">Belongs to the KIN17 family.</text>
</comment>
<evidence type="ECO:0000313" key="7">
    <source>
        <dbReference type="EMBL" id="KAF4858353.1"/>
    </source>
</evidence>
<gene>
    <name evidence="7" type="ORF">CGCSCA2_v007280</name>
</gene>
<dbReference type="InterPro" id="IPR038254">
    <property type="entry name" value="KIN17_WH-like_sf"/>
</dbReference>
<dbReference type="Gene3D" id="1.10.10.2030">
    <property type="entry name" value="DNA/RNA-binding protein Kin17, conserved domain"/>
    <property type="match status" value="1"/>
</dbReference>
<dbReference type="GO" id="GO:0008270">
    <property type="term" value="F:zinc ion binding"/>
    <property type="evidence" value="ECO:0007669"/>
    <property type="project" value="UniProtKB-KW"/>
</dbReference>
<keyword evidence="8" id="KW-1185">Reference proteome</keyword>
<proteinExistence type="inferred from homology"/>
<dbReference type="OrthoDB" id="10266249at2759"/>
<dbReference type="PANTHER" id="PTHR12805:SF0">
    <property type="entry name" value="DNA_RNA-BINDING PROTEIN KIN17"/>
    <property type="match status" value="1"/>
</dbReference>
<protein>
    <submittedName>
        <fullName evidence="7">KIN17-like protein</fullName>
    </submittedName>
</protein>
<organism evidence="7 8">
    <name type="scientific">Colletotrichum siamense</name>
    <name type="common">Anthracnose fungus</name>
    <dbReference type="NCBI Taxonomy" id="690259"/>
    <lineage>
        <taxon>Eukaryota</taxon>
        <taxon>Fungi</taxon>
        <taxon>Dikarya</taxon>
        <taxon>Ascomycota</taxon>
        <taxon>Pezizomycotina</taxon>
        <taxon>Sordariomycetes</taxon>
        <taxon>Hypocreomycetidae</taxon>
        <taxon>Glomerellales</taxon>
        <taxon>Glomerellaceae</taxon>
        <taxon>Colletotrichum</taxon>
        <taxon>Colletotrichum gloeosporioides species complex</taxon>
    </lineage>
</organism>
<dbReference type="SMART" id="SM01253">
    <property type="entry name" value="Kin17_mid"/>
    <property type="match status" value="1"/>
</dbReference>
<dbReference type="InterPro" id="IPR037321">
    <property type="entry name" value="KIN17-like"/>
</dbReference>